<accession>B9TQT9</accession>
<dbReference type="AlphaFoldDB" id="B9TQT9"/>
<dbReference type="Proteomes" id="UP000008311">
    <property type="component" value="Unassembled WGS sequence"/>
</dbReference>
<evidence type="ECO:0000313" key="3">
    <source>
        <dbReference type="Proteomes" id="UP000008311"/>
    </source>
</evidence>
<protein>
    <submittedName>
        <fullName evidence="2">Uncharacterized protein</fullName>
    </submittedName>
</protein>
<gene>
    <name evidence="2" type="ORF">RCOM_1981800</name>
</gene>
<dbReference type="InParanoid" id="B9TQT9"/>
<feature type="non-terminal residue" evidence="2">
    <location>
        <position position="149"/>
    </location>
</feature>
<keyword evidence="3" id="KW-1185">Reference proteome</keyword>
<name>B9TQT9_RICCO</name>
<evidence type="ECO:0000256" key="1">
    <source>
        <dbReference type="SAM" id="MobiDB-lite"/>
    </source>
</evidence>
<feature type="non-terminal residue" evidence="2">
    <location>
        <position position="1"/>
    </location>
</feature>
<feature type="compositionally biased region" description="Basic and acidic residues" evidence="1">
    <location>
        <begin position="138"/>
        <end position="149"/>
    </location>
</feature>
<feature type="region of interest" description="Disordered" evidence="1">
    <location>
        <begin position="130"/>
        <end position="149"/>
    </location>
</feature>
<organism evidence="2 3">
    <name type="scientific">Ricinus communis</name>
    <name type="common">Castor bean</name>
    <dbReference type="NCBI Taxonomy" id="3988"/>
    <lineage>
        <taxon>Eukaryota</taxon>
        <taxon>Viridiplantae</taxon>
        <taxon>Streptophyta</taxon>
        <taxon>Embryophyta</taxon>
        <taxon>Tracheophyta</taxon>
        <taxon>Spermatophyta</taxon>
        <taxon>Magnoliopsida</taxon>
        <taxon>eudicotyledons</taxon>
        <taxon>Gunneridae</taxon>
        <taxon>Pentapetalae</taxon>
        <taxon>rosids</taxon>
        <taxon>fabids</taxon>
        <taxon>Malpighiales</taxon>
        <taxon>Euphorbiaceae</taxon>
        <taxon>Acalyphoideae</taxon>
        <taxon>Acalypheae</taxon>
        <taxon>Ricinus</taxon>
    </lineage>
</organism>
<sequence>DAEGAGLAARAREVLVLQHLVAEDLEVALDHRGIEGLRIGHLQVGPAAVHLERLQRRVVERAFVGRRQAGREQLGLGAGQRDVAAVRGGERAEVFHRRGRDHREDRMPVGGKVLAHRRVVGREARFHGRQQEQVEIGRAGRDAEVQRRA</sequence>
<proteinExistence type="predicted"/>
<reference evidence="3" key="1">
    <citation type="journal article" date="2010" name="Nat. Biotechnol.">
        <title>Draft genome sequence of the oilseed species Ricinus communis.</title>
        <authorList>
            <person name="Chan A.P."/>
            <person name="Crabtree J."/>
            <person name="Zhao Q."/>
            <person name="Lorenzi H."/>
            <person name="Orvis J."/>
            <person name="Puiu D."/>
            <person name="Melake-Berhan A."/>
            <person name="Jones K.M."/>
            <person name="Redman J."/>
            <person name="Chen G."/>
            <person name="Cahoon E.B."/>
            <person name="Gedil M."/>
            <person name="Stanke M."/>
            <person name="Haas B.J."/>
            <person name="Wortman J.R."/>
            <person name="Fraser-Liggett C.M."/>
            <person name="Ravel J."/>
            <person name="Rabinowicz P.D."/>
        </authorList>
    </citation>
    <scope>NUCLEOTIDE SEQUENCE [LARGE SCALE GENOMIC DNA]</scope>
    <source>
        <strain evidence="3">cv. Hale</strain>
    </source>
</reference>
<dbReference type="EMBL" id="EQ999320">
    <property type="protein sequence ID" value="EEF21775.1"/>
    <property type="molecule type" value="Genomic_DNA"/>
</dbReference>
<evidence type="ECO:0000313" key="2">
    <source>
        <dbReference type="EMBL" id="EEF21775.1"/>
    </source>
</evidence>